<evidence type="ECO:0000256" key="1">
    <source>
        <dbReference type="ARBA" id="ARBA00004496"/>
    </source>
</evidence>
<dbReference type="PANTHER" id="PTHR43033">
    <property type="entry name" value="TRNA(ILE)-LYSIDINE SYNTHASE-RELATED"/>
    <property type="match status" value="1"/>
</dbReference>
<dbReference type="SUPFAM" id="SSF82829">
    <property type="entry name" value="MesJ substrate recognition domain-like"/>
    <property type="match status" value="1"/>
</dbReference>
<evidence type="ECO:0000256" key="6">
    <source>
        <dbReference type="ARBA" id="ARBA00022840"/>
    </source>
</evidence>
<sequence>MPEPSAPDATGAELLEQRLRDTLAGATRPGQILTVAFSGGLDSTVLLHLLTRAAPALGLRLRAAHVHHGLQAQADAWAAHCAKACGTLGVPCEILHVSVDRSSGLGLEAAARSARHAALRALGGDWLVLAHHRGDQAETLLHRLTRGAGVHGAAAMRGVDARRGPPALLRPLLDEPRAALLAWAQQNRLQWIEDPSNQDTHFRRNFLRHEVLAPLTARLPQAEAGLARAASHFHEAAGLLDALAAIDHAAVECSRGASLAALLALNDARLKNLLRARIAVLGHAAPDARQLAEALRQLRTVQQPWRAIFGQWALCADAGLVWFEAAEVPLPGVATIWQGEPALHWGDVMVCFEPASAPDALAFRPGELELVARSGGERIRPDAARPARDIKTLARDSAIPPWWRAAMPVFKQAGRVIGWGEIGDVSAHGSDGWRIRIAPPNAKF</sequence>
<dbReference type="InterPro" id="IPR011063">
    <property type="entry name" value="TilS/TtcA_N"/>
</dbReference>
<gene>
    <name evidence="8" type="primary">tilS</name>
    <name evidence="10" type="ORF">GGR36_001823</name>
</gene>
<dbReference type="Proteomes" id="UP000561045">
    <property type="component" value="Unassembled WGS sequence"/>
</dbReference>
<evidence type="ECO:0000256" key="4">
    <source>
        <dbReference type="ARBA" id="ARBA00022694"/>
    </source>
</evidence>
<dbReference type="GO" id="GO:0005737">
    <property type="term" value="C:cytoplasm"/>
    <property type="evidence" value="ECO:0007669"/>
    <property type="project" value="UniProtKB-SubCell"/>
</dbReference>
<comment type="domain">
    <text evidence="8">The N-terminal region contains the highly conserved SGGXDS motif, predicted to be a P-loop motif involved in ATP binding.</text>
</comment>
<comment type="function">
    <text evidence="8">Ligates lysine onto the cytidine present at position 34 of the AUA codon-specific tRNA(Ile) that contains the anticodon CAU, in an ATP-dependent manner. Cytidine is converted to lysidine, thus changing the amino acid specificity of the tRNA from methionine to isoleucine.</text>
</comment>
<evidence type="ECO:0000313" key="10">
    <source>
        <dbReference type="EMBL" id="MBB4012515.1"/>
    </source>
</evidence>
<comment type="subcellular location">
    <subcellularLocation>
        <location evidence="1 8">Cytoplasm</location>
    </subcellularLocation>
</comment>
<dbReference type="Pfam" id="PF11734">
    <property type="entry name" value="TilS_C"/>
    <property type="match status" value="1"/>
</dbReference>
<dbReference type="SMART" id="SM00977">
    <property type="entry name" value="TilS_C"/>
    <property type="match status" value="1"/>
</dbReference>
<feature type="binding site" evidence="8">
    <location>
        <begin position="38"/>
        <end position="43"/>
    </location>
    <ligand>
        <name>ATP</name>
        <dbReference type="ChEBI" id="CHEBI:30616"/>
    </ligand>
</feature>
<dbReference type="InterPro" id="IPR012795">
    <property type="entry name" value="tRNA_Ile_lys_synt_N"/>
</dbReference>
<evidence type="ECO:0000256" key="3">
    <source>
        <dbReference type="ARBA" id="ARBA00022598"/>
    </source>
</evidence>
<organism evidence="10 11">
    <name type="scientific">Niveibacterium umoris</name>
    <dbReference type="NCBI Taxonomy" id="1193620"/>
    <lineage>
        <taxon>Bacteria</taxon>
        <taxon>Pseudomonadati</taxon>
        <taxon>Pseudomonadota</taxon>
        <taxon>Betaproteobacteria</taxon>
        <taxon>Rhodocyclales</taxon>
        <taxon>Rhodocyclaceae</taxon>
        <taxon>Niveibacterium</taxon>
    </lineage>
</organism>
<evidence type="ECO:0000256" key="2">
    <source>
        <dbReference type="ARBA" id="ARBA00022490"/>
    </source>
</evidence>
<dbReference type="GO" id="GO:0006400">
    <property type="term" value="P:tRNA modification"/>
    <property type="evidence" value="ECO:0007669"/>
    <property type="project" value="UniProtKB-UniRule"/>
</dbReference>
<dbReference type="InterPro" id="IPR014729">
    <property type="entry name" value="Rossmann-like_a/b/a_fold"/>
</dbReference>
<proteinExistence type="inferred from homology"/>
<dbReference type="InterPro" id="IPR012796">
    <property type="entry name" value="Lysidine-tRNA-synth_C"/>
</dbReference>
<keyword evidence="3 8" id="KW-0436">Ligase</keyword>
<comment type="catalytic activity">
    <reaction evidence="7 8">
        <text>cytidine(34) in tRNA(Ile2) + L-lysine + ATP = lysidine(34) in tRNA(Ile2) + AMP + diphosphate + H(+)</text>
        <dbReference type="Rhea" id="RHEA:43744"/>
        <dbReference type="Rhea" id="RHEA-COMP:10625"/>
        <dbReference type="Rhea" id="RHEA-COMP:10670"/>
        <dbReference type="ChEBI" id="CHEBI:15378"/>
        <dbReference type="ChEBI" id="CHEBI:30616"/>
        <dbReference type="ChEBI" id="CHEBI:32551"/>
        <dbReference type="ChEBI" id="CHEBI:33019"/>
        <dbReference type="ChEBI" id="CHEBI:82748"/>
        <dbReference type="ChEBI" id="CHEBI:83665"/>
        <dbReference type="ChEBI" id="CHEBI:456215"/>
        <dbReference type="EC" id="6.3.4.19"/>
    </reaction>
</comment>
<evidence type="ECO:0000259" key="9">
    <source>
        <dbReference type="SMART" id="SM00977"/>
    </source>
</evidence>
<accession>A0A840BH38</accession>
<keyword evidence="6 8" id="KW-0067">ATP-binding</keyword>
<dbReference type="HAMAP" id="MF_01161">
    <property type="entry name" value="tRNA_Ile_lys_synt"/>
    <property type="match status" value="1"/>
</dbReference>
<keyword evidence="5 8" id="KW-0547">Nucleotide-binding</keyword>
<evidence type="ECO:0000256" key="7">
    <source>
        <dbReference type="ARBA" id="ARBA00048539"/>
    </source>
</evidence>
<dbReference type="NCBIfam" id="TIGR02432">
    <property type="entry name" value="lysidine_TilS_N"/>
    <property type="match status" value="1"/>
</dbReference>
<dbReference type="NCBIfam" id="TIGR02433">
    <property type="entry name" value="lysidine_TilS_C"/>
    <property type="match status" value="1"/>
</dbReference>
<dbReference type="InterPro" id="IPR015262">
    <property type="entry name" value="tRNA_Ile_lys_synt_subst-bd"/>
</dbReference>
<reference evidence="10 11" key="1">
    <citation type="submission" date="2020-08" db="EMBL/GenBank/DDBJ databases">
        <title>Genomic Encyclopedia of Type Strains, Phase IV (KMG-IV): sequencing the most valuable type-strain genomes for metagenomic binning, comparative biology and taxonomic classification.</title>
        <authorList>
            <person name="Goeker M."/>
        </authorList>
    </citation>
    <scope>NUCLEOTIDE SEQUENCE [LARGE SCALE GENOMIC DNA]</scope>
    <source>
        <strain evidence="10 11">DSM 106739</strain>
    </source>
</reference>
<dbReference type="AlphaFoldDB" id="A0A840BH38"/>
<keyword evidence="11" id="KW-1185">Reference proteome</keyword>
<keyword evidence="4 8" id="KW-0819">tRNA processing</keyword>
<dbReference type="InterPro" id="IPR012094">
    <property type="entry name" value="tRNA_Ile_lys_synt"/>
</dbReference>
<dbReference type="EMBL" id="JACIET010000001">
    <property type="protein sequence ID" value="MBB4012515.1"/>
    <property type="molecule type" value="Genomic_DNA"/>
</dbReference>
<comment type="similarity">
    <text evidence="8">Belongs to the tRNA(Ile)-lysidine synthase family.</text>
</comment>
<dbReference type="CDD" id="cd01992">
    <property type="entry name" value="TilS_N"/>
    <property type="match status" value="1"/>
</dbReference>
<dbReference type="SUPFAM" id="SSF52402">
    <property type="entry name" value="Adenine nucleotide alpha hydrolases-like"/>
    <property type="match status" value="1"/>
</dbReference>
<dbReference type="SUPFAM" id="SSF56037">
    <property type="entry name" value="PheT/TilS domain"/>
    <property type="match status" value="1"/>
</dbReference>
<protein>
    <recommendedName>
        <fullName evidence="8">tRNA(Ile)-lysidine synthase</fullName>
        <ecNumber evidence="8">6.3.4.19</ecNumber>
    </recommendedName>
    <alternativeName>
        <fullName evidence="8">tRNA(Ile)-2-lysyl-cytidine synthase</fullName>
    </alternativeName>
    <alternativeName>
        <fullName evidence="8">tRNA(Ile)-lysidine synthetase</fullName>
    </alternativeName>
</protein>
<dbReference type="Pfam" id="PF01171">
    <property type="entry name" value="ATP_bind_3"/>
    <property type="match status" value="1"/>
</dbReference>
<dbReference type="GO" id="GO:0005524">
    <property type="term" value="F:ATP binding"/>
    <property type="evidence" value="ECO:0007669"/>
    <property type="project" value="UniProtKB-UniRule"/>
</dbReference>
<dbReference type="Pfam" id="PF09179">
    <property type="entry name" value="TilS"/>
    <property type="match status" value="1"/>
</dbReference>
<dbReference type="RefSeq" id="WP_183634310.1">
    <property type="nucleotide sequence ID" value="NZ_BAABLE010000011.1"/>
</dbReference>
<evidence type="ECO:0000256" key="8">
    <source>
        <dbReference type="HAMAP-Rule" id="MF_01161"/>
    </source>
</evidence>
<dbReference type="PANTHER" id="PTHR43033:SF1">
    <property type="entry name" value="TRNA(ILE)-LYSIDINE SYNTHASE-RELATED"/>
    <property type="match status" value="1"/>
</dbReference>
<comment type="caution">
    <text evidence="10">The sequence shown here is derived from an EMBL/GenBank/DDBJ whole genome shotgun (WGS) entry which is preliminary data.</text>
</comment>
<name>A0A840BH38_9RHOO</name>
<dbReference type="EC" id="6.3.4.19" evidence="8"/>
<dbReference type="Gene3D" id="3.40.50.620">
    <property type="entry name" value="HUPs"/>
    <property type="match status" value="1"/>
</dbReference>
<dbReference type="GO" id="GO:0032267">
    <property type="term" value="F:tRNA(Ile)-lysidine synthase activity"/>
    <property type="evidence" value="ECO:0007669"/>
    <property type="project" value="UniProtKB-EC"/>
</dbReference>
<evidence type="ECO:0000313" key="11">
    <source>
        <dbReference type="Proteomes" id="UP000561045"/>
    </source>
</evidence>
<keyword evidence="2 8" id="KW-0963">Cytoplasm</keyword>
<feature type="domain" description="Lysidine-tRNA(Ile) synthetase C-terminal" evidence="9">
    <location>
        <begin position="368"/>
        <end position="437"/>
    </location>
</feature>
<dbReference type="Gene3D" id="1.20.59.20">
    <property type="match status" value="1"/>
</dbReference>
<evidence type="ECO:0000256" key="5">
    <source>
        <dbReference type="ARBA" id="ARBA00022741"/>
    </source>
</evidence>